<dbReference type="GO" id="GO:0016787">
    <property type="term" value="F:hydrolase activity"/>
    <property type="evidence" value="ECO:0007669"/>
    <property type="project" value="UniProtKB-KW"/>
</dbReference>
<keyword evidence="1" id="KW-0378">Hydrolase</keyword>
<dbReference type="Proteomes" id="UP000323646">
    <property type="component" value="Unassembled WGS sequence"/>
</dbReference>
<proteinExistence type="predicted"/>
<keyword evidence="2" id="KW-1185">Reference proteome</keyword>
<dbReference type="OrthoDB" id="1664699at2"/>
<reference evidence="1 2" key="1">
    <citation type="submission" date="2019-08" db="EMBL/GenBank/DDBJ databases">
        <title>Selenomonas sp. mPRGC5 and Selenomonas sp. mPRGC8 isolated from ruminal fluid of dairy goat (Capra hircus).</title>
        <authorList>
            <person name="Poothong S."/>
            <person name="Nuengjamnong C."/>
            <person name="Tanasupawat S."/>
        </authorList>
    </citation>
    <scope>NUCLEOTIDE SEQUENCE [LARGE SCALE GENOMIC DNA]</scope>
    <source>
        <strain evidence="2">mPRGC5</strain>
    </source>
</reference>
<dbReference type="Gene3D" id="2.40.160.20">
    <property type="match status" value="1"/>
</dbReference>
<dbReference type="EMBL" id="VTOY01000001">
    <property type="protein sequence ID" value="TYZ25165.1"/>
    <property type="molecule type" value="Genomic_DNA"/>
</dbReference>
<dbReference type="Pfam" id="PF09411">
    <property type="entry name" value="PagL"/>
    <property type="match status" value="1"/>
</dbReference>
<evidence type="ECO:0000313" key="2">
    <source>
        <dbReference type="Proteomes" id="UP000323646"/>
    </source>
</evidence>
<sequence length="183" mass="20593">MVMLLAHTAMAAEAESKEQQPDKERAVEVQLEYLEGRWFARRDIDLYNLHVYRQYKKVKDVSFHYGLSVTRPLGKTTDDDIARDSEAVGLGPSYMMRWEKNLSKKWSASIDGAGSILAYNHAHPANGRAFGFLWRIGPRVTYHFTASDSVSAAYLVHHASNGFKTHNPGYNGGGLSLGYRHAF</sequence>
<comment type="caution">
    <text evidence="1">The sequence shown here is derived from an EMBL/GenBank/DDBJ whole genome shotgun (WGS) entry which is preliminary data.</text>
</comment>
<accession>A0A5D6WDQ0</accession>
<dbReference type="AlphaFoldDB" id="A0A5D6WDQ0"/>
<organism evidence="1 2">
    <name type="scientific">Selenomonas ruminis</name>
    <dbReference type="NCBI Taxonomy" id="2593411"/>
    <lineage>
        <taxon>Bacteria</taxon>
        <taxon>Bacillati</taxon>
        <taxon>Bacillota</taxon>
        <taxon>Negativicutes</taxon>
        <taxon>Selenomonadales</taxon>
        <taxon>Selenomonadaceae</taxon>
        <taxon>Selenomonas</taxon>
    </lineage>
</organism>
<evidence type="ECO:0000313" key="1">
    <source>
        <dbReference type="EMBL" id="TYZ25165.1"/>
    </source>
</evidence>
<name>A0A5D6WDQ0_9FIRM</name>
<protein>
    <submittedName>
        <fullName evidence="1">Acyloxyacyl hydrolase</fullName>
    </submittedName>
</protein>
<dbReference type="InterPro" id="IPR018550">
    <property type="entry name" value="Lipid-A_deacylase-rel"/>
</dbReference>
<gene>
    <name evidence="1" type="ORF">FZ040_02390</name>
</gene>